<protein>
    <submittedName>
        <fullName evidence="1">Uncharacterized protein</fullName>
    </submittedName>
</protein>
<reference evidence="1 2" key="1">
    <citation type="submission" date="2019-02" db="EMBL/GenBank/DDBJ databases">
        <title>Deep-cultivation of Planctomycetes and their phenomic and genomic characterization uncovers novel biology.</title>
        <authorList>
            <person name="Wiegand S."/>
            <person name="Jogler M."/>
            <person name="Boedeker C."/>
            <person name="Pinto D."/>
            <person name="Vollmers J."/>
            <person name="Rivas-Marin E."/>
            <person name="Kohn T."/>
            <person name="Peeters S.H."/>
            <person name="Heuer A."/>
            <person name="Rast P."/>
            <person name="Oberbeckmann S."/>
            <person name="Bunk B."/>
            <person name="Jeske O."/>
            <person name="Meyerdierks A."/>
            <person name="Storesund J.E."/>
            <person name="Kallscheuer N."/>
            <person name="Luecker S."/>
            <person name="Lage O.M."/>
            <person name="Pohl T."/>
            <person name="Merkel B.J."/>
            <person name="Hornburger P."/>
            <person name="Mueller R.-W."/>
            <person name="Bruemmer F."/>
            <person name="Labrenz M."/>
            <person name="Spormann A.M."/>
            <person name="Op den Camp H."/>
            <person name="Overmann J."/>
            <person name="Amann R."/>
            <person name="Jetten M.S.M."/>
            <person name="Mascher T."/>
            <person name="Medema M.H."/>
            <person name="Devos D.P."/>
            <person name="Kaster A.-K."/>
            <person name="Ovreas L."/>
            <person name="Rohde M."/>
            <person name="Galperin M.Y."/>
            <person name="Jogler C."/>
        </authorList>
    </citation>
    <scope>NUCLEOTIDE SEQUENCE [LARGE SCALE GENOMIC DNA]</scope>
    <source>
        <strain evidence="1 2">Pla133</strain>
    </source>
</reference>
<evidence type="ECO:0000313" key="1">
    <source>
        <dbReference type="EMBL" id="QDU66600.1"/>
    </source>
</evidence>
<dbReference type="KEGG" id="pbap:Pla133_16760"/>
<dbReference type="Proteomes" id="UP000316921">
    <property type="component" value="Chromosome"/>
</dbReference>
<accession>A0A518BHY9</accession>
<organism evidence="1 2">
    <name type="scientific">Engelhardtia mirabilis</name>
    <dbReference type="NCBI Taxonomy" id="2528011"/>
    <lineage>
        <taxon>Bacteria</taxon>
        <taxon>Pseudomonadati</taxon>
        <taxon>Planctomycetota</taxon>
        <taxon>Planctomycetia</taxon>
        <taxon>Planctomycetia incertae sedis</taxon>
        <taxon>Engelhardtia</taxon>
    </lineage>
</organism>
<proteinExistence type="predicted"/>
<evidence type="ECO:0000313" key="2">
    <source>
        <dbReference type="Proteomes" id="UP000316921"/>
    </source>
</evidence>
<dbReference type="EMBL" id="CP036287">
    <property type="protein sequence ID" value="QDU66600.1"/>
    <property type="molecule type" value="Genomic_DNA"/>
</dbReference>
<dbReference type="RefSeq" id="WP_145064421.1">
    <property type="nucleotide sequence ID" value="NZ_CP036287.1"/>
</dbReference>
<keyword evidence="2" id="KW-1185">Reference proteome</keyword>
<dbReference type="AlphaFoldDB" id="A0A518BHY9"/>
<gene>
    <name evidence="1" type="ORF">Pla133_16760</name>
</gene>
<sequence>MGPRFGRTFTAAAVLGRSAPLVDPGALSQGVTMGLKALAQAFDRGLAALGRLGLALLAAGLVDLPQLLVVTLGAPTARVLETIAQVFAELFARLAARLAPKPVGLRAAAKLGPTLPSVVRRRDTVGATCPEASPPAGLTPGRAASDEVASDDVAFDRTAPEPVASADPTIILAGSRGTATACTAADFTAADFTATACIAIESAA</sequence>
<name>A0A518BHY9_9BACT</name>